<sequence length="133" mass="14041">MRPMDQRVAAAADAGMLTKAAVAVLTMTYAAAMYRAATAGDVCSVAFVAVCYGGLLTLLHSLRAYELAPPEAAAERERLRLRVWAPCTLLTGLFAWKVAGVVPFPVAVGVWAVAAATSAGGFVLLFGRQQRRL</sequence>
<dbReference type="PANTHER" id="PTHR46610:SF12">
    <property type="entry name" value="OS06G0146600 PROTEIN"/>
    <property type="match status" value="1"/>
</dbReference>
<name>A0ABC9DT72_9POAL</name>
<feature type="transmembrane region" description="Helical" evidence="1">
    <location>
        <begin position="108"/>
        <end position="127"/>
    </location>
</feature>
<reference evidence="3" key="1">
    <citation type="submission" date="2024-06" db="EMBL/GenBank/DDBJ databases">
        <authorList>
            <person name="Ryan C."/>
        </authorList>
    </citation>
    <scope>NUCLEOTIDE SEQUENCE [LARGE SCALE GENOMIC DNA]</scope>
</reference>
<evidence type="ECO:0000313" key="2">
    <source>
        <dbReference type="EMBL" id="CAL5044610.1"/>
    </source>
</evidence>
<organism evidence="2 3">
    <name type="scientific">Urochloa decumbens</name>
    <dbReference type="NCBI Taxonomy" id="240449"/>
    <lineage>
        <taxon>Eukaryota</taxon>
        <taxon>Viridiplantae</taxon>
        <taxon>Streptophyta</taxon>
        <taxon>Embryophyta</taxon>
        <taxon>Tracheophyta</taxon>
        <taxon>Spermatophyta</taxon>
        <taxon>Magnoliopsida</taxon>
        <taxon>Liliopsida</taxon>
        <taxon>Poales</taxon>
        <taxon>Poaceae</taxon>
        <taxon>PACMAD clade</taxon>
        <taxon>Panicoideae</taxon>
        <taxon>Panicodae</taxon>
        <taxon>Paniceae</taxon>
        <taxon>Melinidinae</taxon>
        <taxon>Urochloa</taxon>
    </lineage>
</organism>
<dbReference type="EMBL" id="OZ075144">
    <property type="protein sequence ID" value="CAL5044610.1"/>
    <property type="molecule type" value="Genomic_DNA"/>
</dbReference>
<dbReference type="Pfam" id="PF20100">
    <property type="entry name" value="DUF6490"/>
    <property type="match status" value="1"/>
</dbReference>
<reference evidence="2 3" key="2">
    <citation type="submission" date="2024-10" db="EMBL/GenBank/DDBJ databases">
        <authorList>
            <person name="Ryan C."/>
        </authorList>
    </citation>
    <scope>NUCLEOTIDE SEQUENCE [LARGE SCALE GENOMIC DNA]</scope>
</reference>
<dbReference type="AlphaFoldDB" id="A0ABC9DT72"/>
<keyword evidence="3" id="KW-1185">Reference proteome</keyword>
<keyword evidence="1" id="KW-1133">Transmembrane helix</keyword>
<feature type="transmembrane region" description="Helical" evidence="1">
    <location>
        <begin position="44"/>
        <end position="62"/>
    </location>
</feature>
<keyword evidence="1" id="KW-0812">Transmembrane</keyword>
<accession>A0ABC9DT72</accession>
<evidence type="ECO:0000313" key="3">
    <source>
        <dbReference type="Proteomes" id="UP001497457"/>
    </source>
</evidence>
<gene>
    <name evidence="2" type="ORF">URODEC1_LOCUS88388</name>
</gene>
<keyword evidence="1" id="KW-0472">Membrane</keyword>
<evidence type="ECO:0000256" key="1">
    <source>
        <dbReference type="SAM" id="Phobius"/>
    </source>
</evidence>
<proteinExistence type="predicted"/>
<protein>
    <submittedName>
        <fullName evidence="2">Uncharacterized protein</fullName>
    </submittedName>
</protein>
<dbReference type="PANTHER" id="PTHR46610">
    <property type="entry name" value="OS05G0181300 PROTEIN"/>
    <property type="match status" value="1"/>
</dbReference>
<dbReference type="Proteomes" id="UP001497457">
    <property type="component" value="Chromosome 34rd"/>
</dbReference>
<dbReference type="InterPro" id="IPR045501">
    <property type="entry name" value="DUF6490"/>
</dbReference>